<reference evidence="2" key="1">
    <citation type="submission" date="2023-08" db="EMBL/GenBank/DDBJ databases">
        <title>Black Yeasts Isolated from many extreme environments.</title>
        <authorList>
            <person name="Coleine C."/>
            <person name="Stajich J.E."/>
            <person name="Selbmann L."/>
        </authorList>
    </citation>
    <scope>NUCLEOTIDE SEQUENCE</scope>
    <source>
        <strain evidence="2">CCFEE 5810</strain>
    </source>
</reference>
<dbReference type="SUPFAM" id="SSF54909">
    <property type="entry name" value="Dimeric alpha+beta barrel"/>
    <property type="match status" value="1"/>
</dbReference>
<dbReference type="InterPro" id="IPR007138">
    <property type="entry name" value="ABM_dom"/>
</dbReference>
<dbReference type="Proteomes" id="UP001310594">
    <property type="component" value="Unassembled WGS sequence"/>
</dbReference>
<dbReference type="AlphaFoldDB" id="A0AAN7W9E9"/>
<organism evidence="2 3">
    <name type="scientific">Elasticomyces elasticus</name>
    <dbReference type="NCBI Taxonomy" id="574655"/>
    <lineage>
        <taxon>Eukaryota</taxon>
        <taxon>Fungi</taxon>
        <taxon>Dikarya</taxon>
        <taxon>Ascomycota</taxon>
        <taxon>Pezizomycotina</taxon>
        <taxon>Dothideomycetes</taxon>
        <taxon>Dothideomycetidae</taxon>
        <taxon>Mycosphaerellales</taxon>
        <taxon>Teratosphaeriaceae</taxon>
        <taxon>Elasticomyces</taxon>
    </lineage>
</organism>
<dbReference type="PANTHER" id="PTHR40624:SF1">
    <property type="entry name" value="BIOSYNTHESIS MONOOXYGENASE, PUTATIVE (AFU_ORTHOLOGUE AFUA_1G12025)-RELATED"/>
    <property type="match status" value="1"/>
</dbReference>
<evidence type="ECO:0000313" key="2">
    <source>
        <dbReference type="EMBL" id="KAK5697424.1"/>
    </source>
</evidence>
<feature type="domain" description="ABM" evidence="1">
    <location>
        <begin position="135"/>
        <end position="195"/>
    </location>
</feature>
<protein>
    <recommendedName>
        <fullName evidence="1">ABM domain-containing protein</fullName>
    </recommendedName>
</protein>
<accession>A0AAN7W9E9</accession>
<sequence>MADGIALLCMLHPESAPKQERCLGLLRTNAREYYRQPSAKCTTWSYFQPLQPGKQPVIGGLEIYTSKAALQAQVNDTIYFQPYHETVKRESLYSKPEELVAWYQTDGFVARGKGSKEGEGVLISTTRMEYKDRRKVIDVLQGFVTWVEENEPGVLTYAIFTRPKAANEVLLFVRYVDGKALRAHAEAPEHVEVVKALTAQQKSNTTQMWKEVRDSFVSNTEGGNGVQSKL</sequence>
<name>A0AAN7W9E9_9PEZI</name>
<dbReference type="Pfam" id="PF03992">
    <property type="entry name" value="ABM"/>
    <property type="match status" value="1"/>
</dbReference>
<evidence type="ECO:0000259" key="1">
    <source>
        <dbReference type="Pfam" id="PF03992"/>
    </source>
</evidence>
<evidence type="ECO:0000313" key="3">
    <source>
        <dbReference type="Proteomes" id="UP001310594"/>
    </source>
</evidence>
<proteinExistence type="predicted"/>
<dbReference type="PANTHER" id="PTHR40624">
    <property type="entry name" value="BIOSYNTHESIS MONOOXYGENASE, PUTATIVE (AFU_ORTHOLOGUE AFUA_1G12025)-RELATED"/>
    <property type="match status" value="1"/>
</dbReference>
<comment type="caution">
    <text evidence="2">The sequence shown here is derived from an EMBL/GenBank/DDBJ whole genome shotgun (WGS) entry which is preliminary data.</text>
</comment>
<dbReference type="InterPro" id="IPR011008">
    <property type="entry name" value="Dimeric_a/b-barrel"/>
</dbReference>
<gene>
    <name evidence="2" type="ORF">LTR97_007562</name>
</gene>
<dbReference type="EMBL" id="JAVRQU010000011">
    <property type="protein sequence ID" value="KAK5697424.1"/>
    <property type="molecule type" value="Genomic_DNA"/>
</dbReference>
<dbReference type="Gene3D" id="3.30.70.100">
    <property type="match status" value="1"/>
</dbReference>